<dbReference type="KEGG" id="gbn:GEOBRER4_07800"/>
<evidence type="ECO:0000313" key="2">
    <source>
        <dbReference type="Proteomes" id="UP000515472"/>
    </source>
</evidence>
<dbReference type="AlphaFoldDB" id="A0A6S6LYN7"/>
<keyword evidence="2" id="KW-1185">Reference proteome</keyword>
<accession>A0A6S6LYN7</accession>
<dbReference type="EMBL" id="AP023213">
    <property type="protein sequence ID" value="BCG46030.1"/>
    <property type="molecule type" value="Genomic_DNA"/>
</dbReference>
<name>A0A6S6LYN7_9BACT</name>
<gene>
    <name evidence="1" type="ORF">GEOBRER4_n0807</name>
</gene>
<dbReference type="RefSeq" id="WP_185244317.1">
    <property type="nucleotide sequence ID" value="NZ_AP023213.1"/>
</dbReference>
<evidence type="ECO:0000313" key="1">
    <source>
        <dbReference type="EMBL" id="BCG46030.1"/>
    </source>
</evidence>
<dbReference type="Proteomes" id="UP000515472">
    <property type="component" value="Chromosome"/>
</dbReference>
<protein>
    <submittedName>
        <fullName evidence="1">Uncharacterized protein</fullName>
    </submittedName>
</protein>
<reference evidence="1 2" key="1">
    <citation type="submission" date="2020-06" db="EMBL/GenBank/DDBJ databases">
        <title>Interaction of electrochemicaly active bacteria, Geobacter bremensis R4 on different carbon anode.</title>
        <authorList>
            <person name="Meng L."/>
            <person name="Yoshida N."/>
        </authorList>
    </citation>
    <scope>NUCLEOTIDE SEQUENCE [LARGE SCALE GENOMIC DNA]</scope>
    <source>
        <strain evidence="1 2">R4</strain>
    </source>
</reference>
<proteinExistence type="predicted"/>
<sequence length="59" mass="6632">MGAQYSDKIEEVLSDPDRITEALAAGVREALKKHKQAGNPVVVWRDGKMVWLKPEEIQV</sequence>
<organism evidence="1 2">
    <name type="scientific">Citrifermentans bremense</name>
    <dbReference type="NCBI Taxonomy" id="60035"/>
    <lineage>
        <taxon>Bacteria</taxon>
        <taxon>Pseudomonadati</taxon>
        <taxon>Thermodesulfobacteriota</taxon>
        <taxon>Desulfuromonadia</taxon>
        <taxon>Geobacterales</taxon>
        <taxon>Geobacteraceae</taxon>
        <taxon>Citrifermentans</taxon>
    </lineage>
</organism>